<evidence type="ECO:0000313" key="3">
    <source>
        <dbReference type="EMBL" id="RSD13451.1"/>
    </source>
</evidence>
<dbReference type="EMBL" id="RSEC01000058">
    <property type="protein sequence ID" value="RSD13451.1"/>
    <property type="molecule type" value="Genomic_DNA"/>
</dbReference>
<feature type="compositionally biased region" description="Low complexity" evidence="1">
    <location>
        <begin position="63"/>
        <end position="73"/>
    </location>
</feature>
<keyword evidence="2" id="KW-0812">Transmembrane</keyword>
<keyword evidence="4" id="KW-1185">Reference proteome</keyword>
<feature type="transmembrane region" description="Helical" evidence="2">
    <location>
        <begin position="32"/>
        <end position="56"/>
    </location>
</feature>
<keyword evidence="2" id="KW-1133">Transmembrane helix</keyword>
<evidence type="ECO:0000256" key="1">
    <source>
        <dbReference type="SAM" id="MobiDB-lite"/>
    </source>
</evidence>
<evidence type="ECO:0000313" key="4">
    <source>
        <dbReference type="Proteomes" id="UP000267081"/>
    </source>
</evidence>
<sequence length="234" mass="24467">MQQGPQYPYPQQPYPQQQYPGYPPPKSGGKTVLVVVLVAVGVLVLAGAGVGAFFLLTADDKPSTAAPPTTSATGEPDKYTSLPRCSEVGSRMKNLPPLTRDDAPEPAGGSDDQLEMTSLSCSWMKSGSSSGTVTMYLSESKQKGSGAGTRYAAAGYENAVEDGAKPITAGIGQATKAADVDFDSGRTLQCGVRFYQGNVDVIVIVSAPDETDRDIARCRRNAHNLAKAASESLS</sequence>
<dbReference type="Proteomes" id="UP000267081">
    <property type="component" value="Unassembled WGS sequence"/>
</dbReference>
<accession>A0A427T3E8</accession>
<dbReference type="OrthoDB" id="3625488at2"/>
<evidence type="ECO:0000256" key="2">
    <source>
        <dbReference type="SAM" id="Phobius"/>
    </source>
</evidence>
<proteinExistence type="predicted"/>
<evidence type="ECO:0008006" key="5">
    <source>
        <dbReference type="Google" id="ProtNLM"/>
    </source>
</evidence>
<comment type="caution">
    <text evidence="3">The sequence shown here is derived from an EMBL/GenBank/DDBJ whole genome shotgun (WGS) entry which is preliminary data.</text>
</comment>
<organism evidence="3 4">
    <name type="scientific">Amycolatopsis eburnea</name>
    <dbReference type="NCBI Taxonomy" id="2267691"/>
    <lineage>
        <taxon>Bacteria</taxon>
        <taxon>Bacillati</taxon>
        <taxon>Actinomycetota</taxon>
        <taxon>Actinomycetes</taxon>
        <taxon>Pseudonocardiales</taxon>
        <taxon>Pseudonocardiaceae</taxon>
        <taxon>Amycolatopsis</taxon>
    </lineage>
</organism>
<keyword evidence="2" id="KW-0472">Membrane</keyword>
<reference evidence="3 4" key="1">
    <citation type="submission" date="2018-12" db="EMBL/GenBank/DDBJ databases">
        <title>Amycolatopsis eburnea sp. nov. actinomycete associate with arbuscular mycorrhiza fungal spore.</title>
        <authorList>
            <person name="Lumyong S."/>
            <person name="Chaiya L."/>
        </authorList>
    </citation>
    <scope>NUCLEOTIDE SEQUENCE [LARGE SCALE GENOMIC DNA]</scope>
    <source>
        <strain evidence="3 4">GLM-1</strain>
    </source>
</reference>
<feature type="region of interest" description="Disordered" evidence="1">
    <location>
        <begin position="60"/>
        <end position="114"/>
    </location>
</feature>
<gene>
    <name evidence="3" type="ORF">EIY87_27395</name>
</gene>
<protein>
    <recommendedName>
        <fullName evidence="5">DUF3558 domain-containing protein</fullName>
    </recommendedName>
</protein>
<dbReference type="AlphaFoldDB" id="A0A427T3E8"/>
<dbReference type="RefSeq" id="WP_125312741.1">
    <property type="nucleotide sequence ID" value="NZ_RSEC01000058.1"/>
</dbReference>
<name>A0A427T3E8_9PSEU</name>
<feature type="region of interest" description="Disordered" evidence="1">
    <location>
        <begin position="1"/>
        <end position="23"/>
    </location>
</feature>